<keyword evidence="2" id="KW-1185">Reference proteome</keyword>
<proteinExistence type="predicted"/>
<accession>A0A4U5JJR6</accession>
<dbReference type="Proteomes" id="UP000308037">
    <property type="component" value="Unassembled WGS sequence"/>
</dbReference>
<comment type="caution">
    <text evidence="1">The sequence shown here is derived from an EMBL/GenBank/DDBJ whole genome shotgun (WGS) entry which is preliminary data.</text>
</comment>
<dbReference type="AlphaFoldDB" id="A0A4U5JJR6"/>
<evidence type="ECO:0000313" key="2">
    <source>
        <dbReference type="Proteomes" id="UP000308037"/>
    </source>
</evidence>
<reference evidence="1 2" key="1">
    <citation type="submission" date="2019-04" db="EMBL/GenBank/DDBJ databases">
        <title>Natronomonas sp. F20-122 a newhaloarchaeon isolated from a saline saltern of Isla Bacuta, Huelva, Spain.</title>
        <authorList>
            <person name="Duran-Viseras A."/>
            <person name="Sanchez-Porro C."/>
            <person name="Ventosa A."/>
        </authorList>
    </citation>
    <scope>NUCLEOTIDE SEQUENCE [LARGE SCALE GENOMIC DNA]</scope>
    <source>
        <strain evidence="1 2">F20-122</strain>
    </source>
</reference>
<sequence length="112" mass="12505">MSSAPSLTQVRDVFEALGPPGTPFTTPEVATKFDCTNRTIYNRLETLVEDDVLETKKVGARGRVWWHPVEKHNAERGNEQRLGALVKATMEGVYRVSPDWSEIYQLAGEGTV</sequence>
<name>A0A4U5JJR6_9EURY</name>
<organism evidence="1 2">
    <name type="scientific">Natronomonas salsuginis</name>
    <dbReference type="NCBI Taxonomy" id="2217661"/>
    <lineage>
        <taxon>Archaea</taxon>
        <taxon>Methanobacteriati</taxon>
        <taxon>Methanobacteriota</taxon>
        <taxon>Stenosarchaea group</taxon>
        <taxon>Halobacteria</taxon>
        <taxon>Halobacteriales</taxon>
        <taxon>Natronomonadaceae</taxon>
        <taxon>Natronomonas</taxon>
    </lineage>
</organism>
<dbReference type="OrthoDB" id="189973at2157"/>
<dbReference type="InterPro" id="IPR036390">
    <property type="entry name" value="WH_DNA-bd_sf"/>
</dbReference>
<gene>
    <name evidence="1" type="ORF">DM868_04480</name>
</gene>
<protein>
    <submittedName>
        <fullName evidence="1">Helix-turn-helix transcriptional regulator</fullName>
    </submittedName>
</protein>
<evidence type="ECO:0000313" key="1">
    <source>
        <dbReference type="EMBL" id="TKR28328.1"/>
    </source>
</evidence>
<dbReference type="RefSeq" id="WP_137275629.1">
    <property type="nucleotide sequence ID" value="NZ_QKNX01000001.1"/>
</dbReference>
<dbReference type="EMBL" id="QKNX01000001">
    <property type="protein sequence ID" value="TKR28328.1"/>
    <property type="molecule type" value="Genomic_DNA"/>
</dbReference>
<dbReference type="SUPFAM" id="SSF46785">
    <property type="entry name" value="Winged helix' DNA-binding domain"/>
    <property type="match status" value="1"/>
</dbReference>